<dbReference type="InterPro" id="IPR006656">
    <property type="entry name" value="Mopterin_OxRdtase"/>
</dbReference>
<dbReference type="KEGG" id="osg:BST96_18260"/>
<dbReference type="PANTHER" id="PTHR43742">
    <property type="entry name" value="TRIMETHYLAMINE-N-OXIDE REDUCTASE"/>
    <property type="match status" value="1"/>
</dbReference>
<evidence type="ECO:0000256" key="2">
    <source>
        <dbReference type="ARBA" id="ARBA00022723"/>
    </source>
</evidence>
<dbReference type="Pfam" id="PF01568">
    <property type="entry name" value="Molydop_binding"/>
    <property type="match status" value="1"/>
</dbReference>
<dbReference type="InterPro" id="IPR006657">
    <property type="entry name" value="MoPterin_dinucl-bd_dom"/>
</dbReference>
<dbReference type="STRING" id="716816.BST96_18260"/>
<keyword evidence="4" id="KW-0411">Iron-sulfur</keyword>
<dbReference type="SMART" id="SM00926">
    <property type="entry name" value="Molybdop_Fe4S4"/>
    <property type="match status" value="1"/>
</dbReference>
<gene>
    <name evidence="6" type="ORF">BST96_18260</name>
</gene>
<evidence type="ECO:0000313" key="7">
    <source>
        <dbReference type="Proteomes" id="UP000193450"/>
    </source>
</evidence>
<dbReference type="InterPro" id="IPR006963">
    <property type="entry name" value="Mopterin_OxRdtase_4Fe-4S_dom"/>
</dbReference>
<dbReference type="PROSITE" id="PS51669">
    <property type="entry name" value="4FE4S_MOW_BIS_MGD"/>
    <property type="match status" value="1"/>
</dbReference>
<dbReference type="Gene3D" id="3.40.50.740">
    <property type="match status" value="1"/>
</dbReference>
<dbReference type="GO" id="GO:0016491">
    <property type="term" value="F:oxidoreductase activity"/>
    <property type="evidence" value="ECO:0007669"/>
    <property type="project" value="InterPro"/>
</dbReference>
<evidence type="ECO:0000256" key="4">
    <source>
        <dbReference type="ARBA" id="ARBA00023014"/>
    </source>
</evidence>
<evidence type="ECO:0000259" key="5">
    <source>
        <dbReference type="PROSITE" id="PS51669"/>
    </source>
</evidence>
<organism evidence="6 7">
    <name type="scientific">Oceanicoccus sagamiensis</name>
    <dbReference type="NCBI Taxonomy" id="716816"/>
    <lineage>
        <taxon>Bacteria</taxon>
        <taxon>Pseudomonadati</taxon>
        <taxon>Pseudomonadota</taxon>
        <taxon>Gammaproteobacteria</taxon>
        <taxon>Cellvibrionales</taxon>
        <taxon>Spongiibacteraceae</taxon>
        <taxon>Oceanicoccus</taxon>
    </lineage>
</organism>
<protein>
    <recommendedName>
        <fullName evidence="5">4Fe-4S Mo/W bis-MGD-type domain-containing protein</fullName>
    </recommendedName>
</protein>
<feature type="domain" description="4Fe-4S Mo/W bis-MGD-type" evidence="5">
    <location>
        <begin position="2"/>
        <end position="58"/>
    </location>
</feature>
<dbReference type="Pfam" id="PF00384">
    <property type="entry name" value="Molybdopterin"/>
    <property type="match status" value="1"/>
</dbReference>
<dbReference type="InterPro" id="IPR050612">
    <property type="entry name" value="Prok_Mopterin_Oxidored"/>
</dbReference>
<keyword evidence="7" id="KW-1185">Reference proteome</keyword>
<dbReference type="EMBL" id="CP019343">
    <property type="protein sequence ID" value="ARN75876.1"/>
    <property type="molecule type" value="Genomic_DNA"/>
</dbReference>
<keyword evidence="2" id="KW-0479">Metal-binding</keyword>
<dbReference type="SUPFAM" id="SSF50692">
    <property type="entry name" value="ADC-like"/>
    <property type="match status" value="1"/>
</dbReference>
<sequence>MVETKKTFCRFCHVFCGLEVDIEDNTIIAVRGDHDNPVSEGYTCPKGRAEVERINHPERVRQSQKNVDGQFQPIDTSTAIDEIGDKLRQIIDEHGPESVAVYVGCGGHRTASGGPWYIDKWLRSFNSHRLYTSMTIDSPSLIIAYDRLYGGPLPLTVFDIDHADSAMFVATNPIVSHQWSMPQSNPATRLKKALKRGMKMVVIDPRRSDIADKAHIHLQVKPGEDATLLACLLREIIDNDWYDKDYVANYVSGFDELCTALKPFDLSYTEQRTGCAAADITEAARIFATAKSGAAVSGTGLHMARHQNLATQLVMTFNALCGRLDRRGGMTHIPGTLAPRLAPAGERQPFPISLRTEHRSRVRDIQGIVGLFGYQEMPTNTLTDEILTAGKGQIKALIVNGGNPALVFSDTNTTIKALNKLDLLVVNDLFMSATAKHADYVMAIKHPFERVDIPMLADTFTPFSFQQYSEKMVEAEDDVIEEWEFFWRAAQRMGVDFSLPGVASDSNPSADDIIKGLSPTARIPLDEIKAASPSGQAYDNKITEVGGIIPDMICHDDRRLAAGHPEVISELAEVYAEQVFDNGSYTSQQDFEFRLITYRMREAYCTTGQNLPSLQKKRSYNPALINPDDMQRLALADGDLITIESGHGKIEAIAEANNTMGKGTVGLAHGWGDPADDRPVREKGSNVQYLIPRDIDYDKLTGLAQQSAIAVNISK</sequence>
<evidence type="ECO:0000256" key="3">
    <source>
        <dbReference type="ARBA" id="ARBA00023004"/>
    </source>
</evidence>
<evidence type="ECO:0000256" key="1">
    <source>
        <dbReference type="ARBA" id="ARBA00010312"/>
    </source>
</evidence>
<accession>A0A1X9NE92</accession>
<dbReference type="SUPFAM" id="SSF53706">
    <property type="entry name" value="Formate dehydrogenase/DMSO reductase, domains 1-3"/>
    <property type="match status" value="1"/>
</dbReference>
<proteinExistence type="inferred from homology"/>
<dbReference type="Gene3D" id="2.40.40.20">
    <property type="match status" value="1"/>
</dbReference>
<dbReference type="Proteomes" id="UP000193450">
    <property type="component" value="Chromosome"/>
</dbReference>
<dbReference type="GO" id="GO:0051536">
    <property type="term" value="F:iron-sulfur cluster binding"/>
    <property type="evidence" value="ECO:0007669"/>
    <property type="project" value="UniProtKB-KW"/>
</dbReference>
<dbReference type="GO" id="GO:0046872">
    <property type="term" value="F:metal ion binding"/>
    <property type="evidence" value="ECO:0007669"/>
    <property type="project" value="UniProtKB-KW"/>
</dbReference>
<evidence type="ECO:0000313" key="6">
    <source>
        <dbReference type="EMBL" id="ARN75876.1"/>
    </source>
</evidence>
<name>A0A1X9NE92_9GAMM</name>
<dbReference type="Gene3D" id="3.40.228.10">
    <property type="entry name" value="Dimethylsulfoxide Reductase, domain 2"/>
    <property type="match status" value="1"/>
</dbReference>
<dbReference type="Pfam" id="PF04879">
    <property type="entry name" value="Molybdop_Fe4S4"/>
    <property type="match status" value="1"/>
</dbReference>
<dbReference type="Gene3D" id="2.20.25.90">
    <property type="entry name" value="ADC-like domains"/>
    <property type="match status" value="1"/>
</dbReference>
<dbReference type="OrthoDB" id="9815647at2"/>
<dbReference type="AlphaFoldDB" id="A0A1X9NE92"/>
<comment type="similarity">
    <text evidence="1">Belongs to the prokaryotic molybdopterin-containing oxidoreductase family.</text>
</comment>
<dbReference type="RefSeq" id="WP_085760069.1">
    <property type="nucleotide sequence ID" value="NZ_CP019343.1"/>
</dbReference>
<keyword evidence="3" id="KW-0408">Iron</keyword>
<dbReference type="PANTHER" id="PTHR43742:SF2">
    <property type="entry name" value="ASSIMILATORY NITRATE REDUCTASE CATALYTIC SUBUNIT"/>
    <property type="match status" value="1"/>
</dbReference>
<dbReference type="CDD" id="cd02775">
    <property type="entry name" value="MopB_CT"/>
    <property type="match status" value="1"/>
</dbReference>
<dbReference type="GO" id="GO:0043546">
    <property type="term" value="F:molybdopterin cofactor binding"/>
    <property type="evidence" value="ECO:0007669"/>
    <property type="project" value="InterPro"/>
</dbReference>
<dbReference type="InterPro" id="IPR009010">
    <property type="entry name" value="Asp_de-COase-like_dom_sf"/>
</dbReference>
<reference evidence="6 7" key="1">
    <citation type="submission" date="2016-11" db="EMBL/GenBank/DDBJ databases">
        <title>Trade-off between light-utilization and light-protection in marine flavobacteria.</title>
        <authorList>
            <person name="Kumagai Y."/>
        </authorList>
    </citation>
    <scope>NUCLEOTIDE SEQUENCE [LARGE SCALE GENOMIC DNA]</scope>
    <source>
        <strain evidence="6 7">NBRC 107125</strain>
    </source>
</reference>